<dbReference type="AlphaFoldDB" id="A0A9D4RA78"/>
<reference evidence="1" key="1">
    <citation type="journal article" date="2019" name="bioRxiv">
        <title>The Genome of the Zebra Mussel, Dreissena polymorpha: A Resource for Invasive Species Research.</title>
        <authorList>
            <person name="McCartney M.A."/>
            <person name="Auch B."/>
            <person name="Kono T."/>
            <person name="Mallez S."/>
            <person name="Zhang Y."/>
            <person name="Obille A."/>
            <person name="Becker A."/>
            <person name="Abrahante J.E."/>
            <person name="Garbe J."/>
            <person name="Badalamenti J.P."/>
            <person name="Herman A."/>
            <person name="Mangelson H."/>
            <person name="Liachko I."/>
            <person name="Sullivan S."/>
            <person name="Sone E.D."/>
            <person name="Koren S."/>
            <person name="Silverstein K.A.T."/>
            <person name="Beckman K.B."/>
            <person name="Gohl D.M."/>
        </authorList>
    </citation>
    <scope>NUCLEOTIDE SEQUENCE</scope>
    <source>
        <strain evidence="1">Duluth1</strain>
        <tissue evidence="1">Whole animal</tissue>
    </source>
</reference>
<organism evidence="1 2">
    <name type="scientific">Dreissena polymorpha</name>
    <name type="common">Zebra mussel</name>
    <name type="synonym">Mytilus polymorpha</name>
    <dbReference type="NCBI Taxonomy" id="45954"/>
    <lineage>
        <taxon>Eukaryota</taxon>
        <taxon>Metazoa</taxon>
        <taxon>Spiralia</taxon>
        <taxon>Lophotrochozoa</taxon>
        <taxon>Mollusca</taxon>
        <taxon>Bivalvia</taxon>
        <taxon>Autobranchia</taxon>
        <taxon>Heteroconchia</taxon>
        <taxon>Euheterodonta</taxon>
        <taxon>Imparidentia</taxon>
        <taxon>Neoheterodontei</taxon>
        <taxon>Myida</taxon>
        <taxon>Dreissenoidea</taxon>
        <taxon>Dreissenidae</taxon>
        <taxon>Dreissena</taxon>
    </lineage>
</organism>
<proteinExistence type="predicted"/>
<sequence length="106" mass="11115">MNSKEHVATGQRCLLNGEAVDKTVEDELDTELEHGSGVPIVVLAVGSIFSGIICSKSGIWLTSSEALCAMSDTVEGWSVAFLEEERGPWSSALLTAASSDSKQGSV</sequence>
<gene>
    <name evidence="1" type="ORF">DPMN_023772</name>
</gene>
<reference evidence="1" key="2">
    <citation type="submission" date="2020-11" db="EMBL/GenBank/DDBJ databases">
        <authorList>
            <person name="McCartney M.A."/>
            <person name="Auch B."/>
            <person name="Kono T."/>
            <person name="Mallez S."/>
            <person name="Becker A."/>
            <person name="Gohl D.M."/>
            <person name="Silverstein K.A.T."/>
            <person name="Koren S."/>
            <person name="Bechman K.B."/>
            <person name="Herman A."/>
            <person name="Abrahante J.E."/>
            <person name="Garbe J."/>
        </authorList>
    </citation>
    <scope>NUCLEOTIDE SEQUENCE</scope>
    <source>
        <strain evidence="1">Duluth1</strain>
        <tissue evidence="1">Whole animal</tissue>
    </source>
</reference>
<accession>A0A9D4RA78</accession>
<dbReference type="EMBL" id="JAIWYP010000002">
    <property type="protein sequence ID" value="KAH3860849.1"/>
    <property type="molecule type" value="Genomic_DNA"/>
</dbReference>
<comment type="caution">
    <text evidence="1">The sequence shown here is derived from an EMBL/GenBank/DDBJ whole genome shotgun (WGS) entry which is preliminary data.</text>
</comment>
<keyword evidence="2" id="KW-1185">Reference proteome</keyword>
<name>A0A9D4RA78_DREPO</name>
<evidence type="ECO:0000313" key="1">
    <source>
        <dbReference type="EMBL" id="KAH3860849.1"/>
    </source>
</evidence>
<dbReference type="Proteomes" id="UP000828390">
    <property type="component" value="Unassembled WGS sequence"/>
</dbReference>
<protein>
    <submittedName>
        <fullName evidence="1">Uncharacterized protein</fullName>
    </submittedName>
</protein>
<evidence type="ECO:0000313" key="2">
    <source>
        <dbReference type="Proteomes" id="UP000828390"/>
    </source>
</evidence>